<feature type="compositionally biased region" description="Acidic residues" evidence="2">
    <location>
        <begin position="130"/>
        <end position="142"/>
    </location>
</feature>
<feature type="compositionally biased region" description="Polar residues" evidence="2">
    <location>
        <begin position="143"/>
        <end position="154"/>
    </location>
</feature>
<protein>
    <submittedName>
        <fullName evidence="3">Uncharacterized protein</fullName>
    </submittedName>
</protein>
<keyword evidence="1" id="KW-0175">Coiled coil</keyword>
<name>A0A8R1IEM7_CAEJA</name>
<organism evidence="3 4">
    <name type="scientific">Caenorhabditis japonica</name>
    <dbReference type="NCBI Taxonomy" id="281687"/>
    <lineage>
        <taxon>Eukaryota</taxon>
        <taxon>Metazoa</taxon>
        <taxon>Ecdysozoa</taxon>
        <taxon>Nematoda</taxon>
        <taxon>Chromadorea</taxon>
        <taxon>Rhabditida</taxon>
        <taxon>Rhabditina</taxon>
        <taxon>Rhabditomorpha</taxon>
        <taxon>Rhabditoidea</taxon>
        <taxon>Rhabditidae</taxon>
        <taxon>Peloderinae</taxon>
        <taxon>Caenorhabditis</taxon>
    </lineage>
</organism>
<dbReference type="AlphaFoldDB" id="A0A8R1IEM7"/>
<feature type="compositionally biased region" description="Polar residues" evidence="2">
    <location>
        <begin position="379"/>
        <end position="404"/>
    </location>
</feature>
<feature type="region of interest" description="Disordered" evidence="2">
    <location>
        <begin position="122"/>
        <end position="175"/>
    </location>
</feature>
<feature type="compositionally biased region" description="Pro residues" evidence="2">
    <location>
        <begin position="351"/>
        <end position="375"/>
    </location>
</feature>
<reference evidence="4" key="1">
    <citation type="submission" date="2010-08" db="EMBL/GenBank/DDBJ databases">
        <authorList>
            <consortium name="Caenorhabditis japonica Sequencing Consortium"/>
            <person name="Wilson R.K."/>
        </authorList>
    </citation>
    <scope>NUCLEOTIDE SEQUENCE [LARGE SCALE GENOMIC DNA]</scope>
    <source>
        <strain evidence="4">DF5081</strain>
    </source>
</reference>
<evidence type="ECO:0000256" key="1">
    <source>
        <dbReference type="SAM" id="Coils"/>
    </source>
</evidence>
<dbReference type="Proteomes" id="UP000005237">
    <property type="component" value="Unassembled WGS sequence"/>
</dbReference>
<feature type="region of interest" description="Disordered" evidence="2">
    <location>
        <begin position="1"/>
        <end position="22"/>
    </location>
</feature>
<reference evidence="3" key="2">
    <citation type="submission" date="2022-06" db="UniProtKB">
        <authorList>
            <consortium name="EnsemblMetazoa"/>
        </authorList>
    </citation>
    <scope>IDENTIFICATION</scope>
    <source>
        <strain evidence="3">DF5081</strain>
    </source>
</reference>
<evidence type="ECO:0000256" key="2">
    <source>
        <dbReference type="SAM" id="MobiDB-lite"/>
    </source>
</evidence>
<dbReference type="EnsemblMetazoa" id="CJA26880.1">
    <property type="protein sequence ID" value="CJA26880.1"/>
    <property type="gene ID" value="WBGene00182452"/>
</dbReference>
<accession>A0A8R1IEM7</accession>
<feature type="coiled-coil region" evidence="1">
    <location>
        <begin position="223"/>
        <end position="278"/>
    </location>
</feature>
<proteinExistence type="predicted"/>
<keyword evidence="4" id="KW-1185">Reference proteome</keyword>
<evidence type="ECO:0000313" key="4">
    <source>
        <dbReference type="Proteomes" id="UP000005237"/>
    </source>
</evidence>
<feature type="region of interest" description="Disordered" evidence="2">
    <location>
        <begin position="348"/>
        <end position="409"/>
    </location>
</feature>
<sequence>MTDTIEDAILKQEESTQEESQEIDLNDAEQIAALLDDAEEPTDQQSTSCEVLEDVNAAEKNEQKVLTESTAKEISPEATEKVVMEEQMGSEEILMLEDGGAEEVLADIQTDQVEEIRQEIECSSSVEHDEQPEEVLPVEDVDQNQNGTGLASSSSRKRNGSVVPQLLSSPAHKRKRRVQTYLESRQASLKLISCLLGSSEGTLHKKDLHFIRDCFVVNEKLLFRETMEHCQRLKEENELLNQRLTEERRAHELTVRHMRNMEKQFDDLNKMVNKISAMITQPPTPDVESMQFPTFLAQPHRYQFQDRIGHSNLVVHHVPNSQRQPIVIHRRPSGIPMGQMAVNRVHDAPPRLQPMPRALPPPRQQPPPPPQPQPQPQATASFQSIPIPNTNLGHTEATSQSSSPLPLHDLTDQKSNTIMLCVPFILPGNIVVRNAQREALYPARFAMMAPSPNLTVSINSSPADFRDNWQIGGKISYGNLAGLVRKKIQVLVQVSSFKTCGMGGHLPLTAEFINWGCSQQWPCKAKSHKFRIRFHHQQQIPVNDKITVFVVAWEENKPADISRLVSMHL</sequence>
<evidence type="ECO:0000313" key="3">
    <source>
        <dbReference type="EnsemblMetazoa" id="CJA26880.1"/>
    </source>
</evidence>